<dbReference type="AlphaFoldDB" id="A0A9X3LH71"/>
<accession>A0A9X3LH71</accession>
<dbReference type="RefSeq" id="WP_269926720.1">
    <property type="nucleotide sequence ID" value="NZ_JAMKBJ010000008.1"/>
</dbReference>
<dbReference type="Pfam" id="PF08378">
    <property type="entry name" value="NERD"/>
    <property type="match status" value="1"/>
</dbReference>
<dbReference type="InterPro" id="IPR011528">
    <property type="entry name" value="NERD"/>
</dbReference>
<name>A0A9X3LH71_9BACL</name>
<evidence type="ECO:0000313" key="2">
    <source>
        <dbReference type="EMBL" id="MCZ8537627.1"/>
    </source>
</evidence>
<evidence type="ECO:0000313" key="3">
    <source>
        <dbReference type="Proteomes" id="UP001152173"/>
    </source>
</evidence>
<comment type="caution">
    <text evidence="2">The sequence shown here is derived from an EMBL/GenBank/DDBJ whole genome shotgun (WGS) entry which is preliminary data.</text>
</comment>
<dbReference type="PROSITE" id="PS50965">
    <property type="entry name" value="NERD"/>
    <property type="match status" value="1"/>
</dbReference>
<proteinExistence type="predicted"/>
<dbReference type="Proteomes" id="UP001152173">
    <property type="component" value="Unassembled WGS sequence"/>
</dbReference>
<dbReference type="EMBL" id="JAMKBJ010000008">
    <property type="protein sequence ID" value="MCZ8537627.1"/>
    <property type="molecule type" value="Genomic_DNA"/>
</dbReference>
<gene>
    <name evidence="2" type="ORF">M9R32_10575</name>
</gene>
<sequence length="321" mass="37606">MNPTRKKSDKFIFYEALAKRLPHNHYFTPTVQSILRKESGGYAGEIRVDRELSEGQYYQSYCVLRNILVGSKEFYCQIDTLVIYKNFILIIEVKNIPGLLTYDEKTHQLTRRRDDGPIEGMGNPEDQLKRSERMVRQFLDFHKISLPVHGIIVFSNPSSILEKPFPNCLAIHVSGLYQTLEKLHRTYREHPTSPHFDVNELHKLFLQNEPKLPPNKPSHIPTSIFSDLIVGVLCPNCDKSKLKYIHKLWRCSICKYKSETTHLTTLQEYRILFSEEITTTEWMNFTNLKSLATTKRMLSECNLERIGGNRNRKWRIHSVHL</sequence>
<organism evidence="2 3">
    <name type="scientific">Paenisporosarcina quisquiliarum</name>
    <dbReference type="NCBI Taxonomy" id="365346"/>
    <lineage>
        <taxon>Bacteria</taxon>
        <taxon>Bacillati</taxon>
        <taxon>Bacillota</taxon>
        <taxon>Bacilli</taxon>
        <taxon>Bacillales</taxon>
        <taxon>Caryophanaceae</taxon>
        <taxon>Paenisporosarcina</taxon>
    </lineage>
</organism>
<reference evidence="2" key="1">
    <citation type="submission" date="2022-05" db="EMBL/GenBank/DDBJ databases">
        <authorList>
            <person name="Colautti A."/>
            <person name="Iacumin L."/>
        </authorList>
    </citation>
    <scope>NUCLEOTIDE SEQUENCE</scope>
    <source>
        <strain evidence="2">SK 55</strain>
    </source>
</reference>
<protein>
    <submittedName>
        <fullName evidence="2">NERD domain-containing protein</fullName>
    </submittedName>
</protein>
<feature type="domain" description="NERD" evidence="1">
    <location>
        <begin position="40"/>
        <end position="161"/>
    </location>
</feature>
<keyword evidence="3" id="KW-1185">Reference proteome</keyword>
<evidence type="ECO:0000259" key="1">
    <source>
        <dbReference type="PROSITE" id="PS50965"/>
    </source>
</evidence>